<dbReference type="InterPro" id="IPR036396">
    <property type="entry name" value="Cyt_P450_sf"/>
</dbReference>
<name>A0A9K3NDB3_HELAN</name>
<keyword evidence="4 6" id="KW-0408">Iron</keyword>
<dbReference type="Pfam" id="PF00067">
    <property type="entry name" value="p450"/>
    <property type="match status" value="1"/>
</dbReference>
<dbReference type="Gene3D" id="1.10.630.10">
    <property type="entry name" value="Cytochrome P450"/>
    <property type="match status" value="1"/>
</dbReference>
<evidence type="ECO:0000256" key="3">
    <source>
        <dbReference type="ARBA" id="ARBA00023002"/>
    </source>
</evidence>
<keyword evidence="1 6" id="KW-0349">Heme</keyword>
<dbReference type="GO" id="GO:0020037">
    <property type="term" value="F:heme binding"/>
    <property type="evidence" value="ECO:0007669"/>
    <property type="project" value="InterPro"/>
</dbReference>
<dbReference type="PANTHER" id="PTHR47947">
    <property type="entry name" value="CYTOCHROME P450 82C3-RELATED"/>
    <property type="match status" value="1"/>
</dbReference>
<dbReference type="PANTHER" id="PTHR47947:SF39">
    <property type="entry name" value="CYTOCHROME P450"/>
    <property type="match status" value="1"/>
</dbReference>
<evidence type="ECO:0000256" key="4">
    <source>
        <dbReference type="ARBA" id="ARBA00023004"/>
    </source>
</evidence>
<evidence type="ECO:0000256" key="5">
    <source>
        <dbReference type="ARBA" id="ARBA00023033"/>
    </source>
</evidence>
<dbReference type="Gramene" id="mRNA:HanXRQr2_Chr08g0341451">
    <property type="protein sequence ID" value="CDS:HanXRQr2_Chr08g0341451.1"/>
    <property type="gene ID" value="HanXRQr2_Chr08g0341451"/>
</dbReference>
<protein>
    <submittedName>
        <fullName evidence="7">Cytochrome P450</fullName>
    </submittedName>
</protein>
<evidence type="ECO:0000313" key="8">
    <source>
        <dbReference type="Proteomes" id="UP000215914"/>
    </source>
</evidence>
<comment type="cofactor">
    <cofactor evidence="6">
        <name>heme</name>
        <dbReference type="ChEBI" id="CHEBI:30413"/>
    </cofactor>
</comment>
<sequence length="104" mass="11683">MWRLHGDPNIWSDPCEFKPERFLTPNHKDVDVKGADYKLIPFGAGRRSCPRIRLALQMLPLVLATLLQSFEMSPPDGAPVDMTAMVGMTNMKASPLEVLVSLRF</sequence>
<evidence type="ECO:0000313" key="7">
    <source>
        <dbReference type="EMBL" id="KAF5795590.1"/>
    </source>
</evidence>
<reference evidence="7" key="2">
    <citation type="submission" date="2020-06" db="EMBL/GenBank/DDBJ databases">
        <title>Helianthus annuus Genome sequencing and assembly Release 2.</title>
        <authorList>
            <person name="Gouzy J."/>
            <person name="Langlade N."/>
            <person name="Munos S."/>
        </authorList>
    </citation>
    <scope>NUCLEOTIDE SEQUENCE</scope>
    <source>
        <tissue evidence="7">Leaves</tissue>
    </source>
</reference>
<dbReference type="GO" id="GO:0005506">
    <property type="term" value="F:iron ion binding"/>
    <property type="evidence" value="ECO:0007669"/>
    <property type="project" value="InterPro"/>
</dbReference>
<evidence type="ECO:0000256" key="1">
    <source>
        <dbReference type="ARBA" id="ARBA00022617"/>
    </source>
</evidence>
<evidence type="ECO:0000256" key="2">
    <source>
        <dbReference type="ARBA" id="ARBA00022723"/>
    </source>
</evidence>
<dbReference type="SUPFAM" id="SSF48264">
    <property type="entry name" value="Cytochrome P450"/>
    <property type="match status" value="1"/>
</dbReference>
<keyword evidence="8" id="KW-1185">Reference proteome</keyword>
<proteinExistence type="predicted"/>
<keyword evidence="5" id="KW-0503">Monooxygenase</keyword>
<organism evidence="7 8">
    <name type="scientific">Helianthus annuus</name>
    <name type="common">Common sunflower</name>
    <dbReference type="NCBI Taxonomy" id="4232"/>
    <lineage>
        <taxon>Eukaryota</taxon>
        <taxon>Viridiplantae</taxon>
        <taxon>Streptophyta</taxon>
        <taxon>Embryophyta</taxon>
        <taxon>Tracheophyta</taxon>
        <taxon>Spermatophyta</taxon>
        <taxon>Magnoliopsida</taxon>
        <taxon>eudicotyledons</taxon>
        <taxon>Gunneridae</taxon>
        <taxon>Pentapetalae</taxon>
        <taxon>asterids</taxon>
        <taxon>campanulids</taxon>
        <taxon>Asterales</taxon>
        <taxon>Asteraceae</taxon>
        <taxon>Asteroideae</taxon>
        <taxon>Heliantheae alliance</taxon>
        <taxon>Heliantheae</taxon>
        <taxon>Helianthus</taxon>
    </lineage>
</organism>
<evidence type="ECO:0000256" key="6">
    <source>
        <dbReference type="PIRSR" id="PIRSR602403-1"/>
    </source>
</evidence>
<keyword evidence="3" id="KW-0560">Oxidoreductase</keyword>
<dbReference type="GO" id="GO:0004497">
    <property type="term" value="F:monooxygenase activity"/>
    <property type="evidence" value="ECO:0007669"/>
    <property type="project" value="UniProtKB-KW"/>
</dbReference>
<dbReference type="InterPro" id="IPR002403">
    <property type="entry name" value="Cyt_P450_E_grp-IV"/>
</dbReference>
<dbReference type="AlphaFoldDB" id="A0A9K3NDB3"/>
<reference evidence="7" key="1">
    <citation type="journal article" date="2017" name="Nature">
        <title>The sunflower genome provides insights into oil metabolism, flowering and Asterid evolution.</title>
        <authorList>
            <person name="Badouin H."/>
            <person name="Gouzy J."/>
            <person name="Grassa C.J."/>
            <person name="Murat F."/>
            <person name="Staton S.E."/>
            <person name="Cottret L."/>
            <person name="Lelandais-Briere C."/>
            <person name="Owens G.L."/>
            <person name="Carrere S."/>
            <person name="Mayjonade B."/>
            <person name="Legrand L."/>
            <person name="Gill N."/>
            <person name="Kane N.C."/>
            <person name="Bowers J.E."/>
            <person name="Hubner S."/>
            <person name="Bellec A."/>
            <person name="Berard A."/>
            <person name="Berges H."/>
            <person name="Blanchet N."/>
            <person name="Boniface M.C."/>
            <person name="Brunel D."/>
            <person name="Catrice O."/>
            <person name="Chaidir N."/>
            <person name="Claudel C."/>
            <person name="Donnadieu C."/>
            <person name="Faraut T."/>
            <person name="Fievet G."/>
            <person name="Helmstetter N."/>
            <person name="King M."/>
            <person name="Knapp S.J."/>
            <person name="Lai Z."/>
            <person name="Le Paslier M.C."/>
            <person name="Lippi Y."/>
            <person name="Lorenzon L."/>
            <person name="Mandel J.R."/>
            <person name="Marage G."/>
            <person name="Marchand G."/>
            <person name="Marquand E."/>
            <person name="Bret-Mestries E."/>
            <person name="Morien E."/>
            <person name="Nambeesan S."/>
            <person name="Nguyen T."/>
            <person name="Pegot-Espagnet P."/>
            <person name="Pouilly N."/>
            <person name="Raftis F."/>
            <person name="Sallet E."/>
            <person name="Schiex T."/>
            <person name="Thomas J."/>
            <person name="Vandecasteele C."/>
            <person name="Vares D."/>
            <person name="Vear F."/>
            <person name="Vautrin S."/>
            <person name="Crespi M."/>
            <person name="Mangin B."/>
            <person name="Burke J.M."/>
            <person name="Salse J."/>
            <person name="Munos S."/>
            <person name="Vincourt P."/>
            <person name="Rieseberg L.H."/>
            <person name="Langlade N.B."/>
        </authorList>
    </citation>
    <scope>NUCLEOTIDE SEQUENCE</scope>
    <source>
        <tissue evidence="7">Leaves</tissue>
    </source>
</reference>
<dbReference type="PRINTS" id="PR00465">
    <property type="entry name" value="EP450IV"/>
</dbReference>
<dbReference type="InterPro" id="IPR001128">
    <property type="entry name" value="Cyt_P450"/>
</dbReference>
<keyword evidence="2 6" id="KW-0479">Metal-binding</keyword>
<gene>
    <name evidence="7" type="ORF">HanXRQr2_Chr08g0341451</name>
</gene>
<dbReference type="GO" id="GO:0016705">
    <property type="term" value="F:oxidoreductase activity, acting on paired donors, with incorporation or reduction of molecular oxygen"/>
    <property type="evidence" value="ECO:0007669"/>
    <property type="project" value="InterPro"/>
</dbReference>
<dbReference type="InterPro" id="IPR050651">
    <property type="entry name" value="Plant_Cytochrome_P450_Monoox"/>
</dbReference>
<comment type="caution">
    <text evidence="7">The sequence shown here is derived from an EMBL/GenBank/DDBJ whole genome shotgun (WGS) entry which is preliminary data.</text>
</comment>
<dbReference type="Proteomes" id="UP000215914">
    <property type="component" value="Unassembled WGS sequence"/>
</dbReference>
<dbReference type="EMBL" id="MNCJ02000323">
    <property type="protein sequence ID" value="KAF5795590.1"/>
    <property type="molecule type" value="Genomic_DNA"/>
</dbReference>
<feature type="binding site" description="axial binding residue" evidence="6">
    <location>
        <position position="49"/>
    </location>
    <ligand>
        <name>heme</name>
        <dbReference type="ChEBI" id="CHEBI:30413"/>
    </ligand>
    <ligandPart>
        <name>Fe</name>
        <dbReference type="ChEBI" id="CHEBI:18248"/>
    </ligandPart>
</feature>
<accession>A0A9K3NDB3</accession>